<dbReference type="Pfam" id="PF00650">
    <property type="entry name" value="CRAL_TRIO"/>
    <property type="match status" value="1"/>
</dbReference>
<dbReference type="SMART" id="SM00516">
    <property type="entry name" value="SEC14"/>
    <property type="match status" value="1"/>
</dbReference>
<dbReference type="InterPro" id="IPR053302">
    <property type="entry name" value="CRAL-TRIO_domain"/>
</dbReference>
<dbReference type="OrthoDB" id="1434354at2759"/>
<dbReference type="PANTHER" id="PTHR47159">
    <property type="entry name" value="PROTEIN CBG07705-RELATED"/>
    <property type="match status" value="1"/>
</dbReference>
<accession>A0A7I4Z1T5</accession>
<dbReference type="Pfam" id="PF25883">
    <property type="entry name" value="F28H7_8_C"/>
    <property type="match status" value="1"/>
</dbReference>
<sequence>MPWPRLLLEEDFHPEQALNSPADRVFPKQQCVRSLRSIRRIVVNKAMFIEEMTISEADREKIEELRNLVKEHITPYYDTDYNLLRWLKGHDYNLEIITPKLINHLMLRKLWDLDTLADKPRNHAIHKHWKSGLTGEAVKTPNCVVNIEQTGGNDYWGMLNTYPINEILRARIHDLESMLRAVMELEKKNGEQCAIFYIMDMTGLKMDRKLMTLVTGGLASISAFMAEHYVEMVHSFVLVNVPHFISAIWTVARPLLPEKTRLKVNILGSQWKDEIRKLADEKCLPTYWNEEWQAGPFLAPIERGVDYPEDGYYRGEISSAAKILQVPAGKTAYVDIEAKEGTHLSWELHTNGHFAFTIYEVNKETDDLSEMKNFYPLFSKVPGPTMVPFGDSAPVTKTGTYRFWFGNQHAWFHTLRIHYIIENKS</sequence>
<feature type="domain" description="CRAL-TRIO" evidence="1">
    <location>
        <begin position="121"/>
        <end position="288"/>
    </location>
</feature>
<keyword evidence="2" id="KW-1185">Reference proteome</keyword>
<dbReference type="AlphaFoldDB" id="A0A7I4Z1T5"/>
<protein>
    <submittedName>
        <fullName evidence="3">CRAL-TRIO domain-containing protein</fullName>
    </submittedName>
</protein>
<dbReference type="CDD" id="cd00170">
    <property type="entry name" value="SEC14"/>
    <property type="match status" value="1"/>
</dbReference>
<dbReference type="Gene3D" id="2.60.120.680">
    <property type="entry name" value="GOLD domain"/>
    <property type="match status" value="1"/>
</dbReference>
<dbReference type="SUPFAM" id="SSF46938">
    <property type="entry name" value="CRAL/TRIO N-terminal domain"/>
    <property type="match status" value="1"/>
</dbReference>
<evidence type="ECO:0000259" key="1">
    <source>
        <dbReference type="PROSITE" id="PS50191"/>
    </source>
</evidence>
<dbReference type="InterPro" id="IPR001251">
    <property type="entry name" value="CRAL-TRIO_dom"/>
</dbReference>
<dbReference type="InterPro" id="IPR036273">
    <property type="entry name" value="CRAL/TRIO_N_dom_sf"/>
</dbReference>
<dbReference type="OMA" id="HAWFHTL"/>
<dbReference type="InterPro" id="IPR036598">
    <property type="entry name" value="GOLD_dom_sf"/>
</dbReference>
<dbReference type="PROSITE" id="PS50191">
    <property type="entry name" value="CRAL_TRIO"/>
    <property type="match status" value="1"/>
</dbReference>
<organism evidence="2 3">
    <name type="scientific">Haemonchus contortus</name>
    <name type="common">Barber pole worm</name>
    <dbReference type="NCBI Taxonomy" id="6289"/>
    <lineage>
        <taxon>Eukaryota</taxon>
        <taxon>Metazoa</taxon>
        <taxon>Ecdysozoa</taxon>
        <taxon>Nematoda</taxon>
        <taxon>Chromadorea</taxon>
        <taxon>Rhabditida</taxon>
        <taxon>Rhabditina</taxon>
        <taxon>Rhabditomorpha</taxon>
        <taxon>Strongyloidea</taxon>
        <taxon>Trichostrongylidae</taxon>
        <taxon>Haemonchus</taxon>
    </lineage>
</organism>
<dbReference type="InterPro" id="IPR058960">
    <property type="entry name" value="Ctg-1-like_C"/>
</dbReference>
<dbReference type="WBParaSite" id="HCON_00162250-00001">
    <property type="protein sequence ID" value="HCON_00162250-00001"/>
    <property type="gene ID" value="HCON_00162250"/>
</dbReference>
<evidence type="ECO:0000313" key="2">
    <source>
        <dbReference type="Proteomes" id="UP000025227"/>
    </source>
</evidence>
<dbReference type="Proteomes" id="UP000025227">
    <property type="component" value="Unplaced"/>
</dbReference>
<dbReference type="SUPFAM" id="SSF52087">
    <property type="entry name" value="CRAL/TRIO domain"/>
    <property type="match status" value="1"/>
</dbReference>
<reference evidence="3" key="1">
    <citation type="submission" date="2020-12" db="UniProtKB">
        <authorList>
            <consortium name="WormBaseParasite"/>
        </authorList>
    </citation>
    <scope>IDENTIFICATION</scope>
    <source>
        <strain evidence="3">MHco3</strain>
    </source>
</reference>
<name>A0A7I4Z1T5_HAECO</name>
<dbReference type="Gene3D" id="3.40.525.10">
    <property type="entry name" value="CRAL-TRIO lipid binding domain"/>
    <property type="match status" value="1"/>
</dbReference>
<dbReference type="PANTHER" id="PTHR47159:SF3">
    <property type="entry name" value="CRAL-TRIO DOMAIN-CONTAINING PROTEIN"/>
    <property type="match status" value="1"/>
</dbReference>
<dbReference type="InterPro" id="IPR036865">
    <property type="entry name" value="CRAL-TRIO_dom_sf"/>
</dbReference>
<proteinExistence type="predicted"/>
<dbReference type="SUPFAM" id="SSF101576">
    <property type="entry name" value="Supernatant protein factor (SPF), C-terminal domain"/>
    <property type="match status" value="1"/>
</dbReference>
<evidence type="ECO:0000313" key="3">
    <source>
        <dbReference type="WBParaSite" id="HCON_00162250-00001"/>
    </source>
</evidence>